<evidence type="ECO:0000256" key="7">
    <source>
        <dbReference type="SAM" id="Phobius"/>
    </source>
</evidence>
<evidence type="ECO:0000256" key="5">
    <source>
        <dbReference type="ARBA" id="ARBA00022989"/>
    </source>
</evidence>
<evidence type="ECO:0000256" key="1">
    <source>
        <dbReference type="ARBA" id="ARBA00004651"/>
    </source>
</evidence>
<feature type="transmembrane region" description="Helical" evidence="7">
    <location>
        <begin position="129"/>
        <end position="148"/>
    </location>
</feature>
<dbReference type="OrthoDB" id="9811198at2"/>
<keyword evidence="4 7" id="KW-0812">Transmembrane</keyword>
<feature type="transmembrane region" description="Helical" evidence="7">
    <location>
        <begin position="80"/>
        <end position="98"/>
    </location>
</feature>
<dbReference type="RefSeq" id="WP_007126681.1">
    <property type="nucleotide sequence ID" value="NZ_AZFO01000007.1"/>
</dbReference>
<comment type="caution">
    <text evidence="9">The sequence shown here is derived from an EMBL/GenBank/DDBJ whole genome shotgun (WGS) entry which is preliminary data.</text>
</comment>
<dbReference type="HOGENOM" id="CLU_079292_0_1_9"/>
<evidence type="ECO:0000313" key="9">
    <source>
        <dbReference type="EMBL" id="EEJ71192.1"/>
    </source>
</evidence>
<feature type="transmembrane region" description="Helical" evidence="7">
    <location>
        <begin position="6"/>
        <end position="25"/>
    </location>
</feature>
<keyword evidence="6 7" id="KW-0472">Membrane</keyword>
<evidence type="ECO:0000259" key="8">
    <source>
        <dbReference type="Pfam" id="PF02308"/>
    </source>
</evidence>
<dbReference type="PANTHER" id="PTHR33778:SF1">
    <property type="entry name" value="MAGNESIUM TRANSPORTER YHID-RELATED"/>
    <property type="match status" value="1"/>
</dbReference>
<keyword evidence="3" id="KW-1003">Cell membrane</keyword>
<keyword evidence="5 7" id="KW-1133">Transmembrane helix</keyword>
<proteinExistence type="inferred from homology"/>
<dbReference type="PATRIC" id="fig|525365.8.peg.2014"/>
<keyword evidence="10" id="KW-1185">Reference proteome</keyword>
<evidence type="ECO:0000256" key="3">
    <source>
        <dbReference type="ARBA" id="ARBA00022475"/>
    </source>
</evidence>
<dbReference type="InterPro" id="IPR049177">
    <property type="entry name" value="MgtC_SapB_SrpB_YhiD_N"/>
</dbReference>
<accession>C2EQH8</accession>
<protein>
    <submittedName>
        <fullName evidence="9">Mg2+ transporter-C family protein</fullName>
    </submittedName>
</protein>
<dbReference type="AlphaFoldDB" id="C2EQH8"/>
<gene>
    <name evidence="9" type="ORF">HMPREF0548_1924</name>
</gene>
<evidence type="ECO:0000256" key="2">
    <source>
        <dbReference type="ARBA" id="ARBA00009298"/>
    </source>
</evidence>
<evidence type="ECO:0000256" key="6">
    <source>
        <dbReference type="ARBA" id="ARBA00023136"/>
    </source>
</evidence>
<dbReference type="Pfam" id="PF02308">
    <property type="entry name" value="MgtC"/>
    <property type="match status" value="1"/>
</dbReference>
<dbReference type="EMBL" id="ACGU01000108">
    <property type="protein sequence ID" value="EEJ71192.1"/>
    <property type="molecule type" value="Genomic_DNA"/>
</dbReference>
<feature type="transmembrane region" description="Helical" evidence="7">
    <location>
        <begin position="37"/>
        <end position="60"/>
    </location>
</feature>
<dbReference type="PRINTS" id="PR01837">
    <property type="entry name" value="MGTCSAPBPROT"/>
</dbReference>
<dbReference type="STRING" id="525365.HMPREF0548_1924"/>
<evidence type="ECO:0000256" key="4">
    <source>
        <dbReference type="ARBA" id="ARBA00022692"/>
    </source>
</evidence>
<sequence>MSLTLNDVFFRLLFATLVSGIIGWDREQRNHPAGIRTHILVCIGSCILALCQIAICLQALKISQLHPFLTRVITANPARLIAQVVSGIGFLGAGTIVVTKHFVTGLTTAASLWVTAALGIVIGMGYYEIAIPGSIIVIIVVILLNRLLKIKRIHQVEIKYYHRQQTTKLLRKYFHQNHIKIEHYSFHINKSDMDGDERIYTTVYTLKLPKTLTYDQMLDQLSANENIVQMNLVAR</sequence>
<comment type="subcellular location">
    <subcellularLocation>
        <location evidence="1">Cell membrane</location>
        <topology evidence="1">Multi-pass membrane protein</topology>
    </subcellularLocation>
</comment>
<feature type="domain" description="MgtC/SapB/SrpB/YhiD N-terminal" evidence="8">
    <location>
        <begin position="12"/>
        <end position="147"/>
    </location>
</feature>
<organism evidence="9 10">
    <name type="scientific">Lactobacillus ultunensis DSM 16047</name>
    <dbReference type="NCBI Taxonomy" id="525365"/>
    <lineage>
        <taxon>Bacteria</taxon>
        <taxon>Bacillati</taxon>
        <taxon>Bacillota</taxon>
        <taxon>Bacilli</taxon>
        <taxon>Lactobacillales</taxon>
        <taxon>Lactobacillaceae</taxon>
        <taxon>Lactobacillus</taxon>
    </lineage>
</organism>
<dbReference type="PANTHER" id="PTHR33778">
    <property type="entry name" value="PROTEIN MGTC"/>
    <property type="match status" value="1"/>
</dbReference>
<name>C2EQH8_9LACO</name>
<reference evidence="9 10" key="1">
    <citation type="submission" date="2009-01" db="EMBL/GenBank/DDBJ databases">
        <authorList>
            <person name="Qin X."/>
            <person name="Bachman B."/>
            <person name="Battles P."/>
            <person name="Bell A."/>
            <person name="Bess C."/>
            <person name="Bickham C."/>
            <person name="Chaboub L."/>
            <person name="Chen D."/>
            <person name="Coyle M."/>
            <person name="Deiros D.R."/>
            <person name="Dinh H."/>
            <person name="Forbes L."/>
            <person name="Fowler G."/>
            <person name="Francisco L."/>
            <person name="Fu Q."/>
            <person name="Gubbala S."/>
            <person name="Hale W."/>
            <person name="Han Y."/>
            <person name="Hemphill L."/>
            <person name="Highlander S.K."/>
            <person name="Hirani K."/>
            <person name="Hogues M."/>
            <person name="Jackson L."/>
            <person name="Jakkamsetti A."/>
            <person name="Javaid M."/>
            <person name="Jiang H."/>
            <person name="Korchina V."/>
            <person name="Kovar C."/>
            <person name="Lara F."/>
            <person name="Lee S."/>
            <person name="Mata R."/>
            <person name="Mathew T."/>
            <person name="Moen C."/>
            <person name="Morales K."/>
            <person name="Munidasa M."/>
            <person name="Nazareth L."/>
            <person name="Ngo R."/>
            <person name="Nguyen L."/>
            <person name="Okwuonu G."/>
            <person name="Ongeri F."/>
            <person name="Patil S."/>
            <person name="Petrosino J."/>
            <person name="Pham C."/>
            <person name="Pham P."/>
            <person name="Pu L.-L."/>
            <person name="Puazo M."/>
            <person name="Raj R."/>
            <person name="Reid J."/>
            <person name="Rouhana J."/>
            <person name="Saada N."/>
            <person name="Shang Y."/>
            <person name="Simmons D."/>
            <person name="Thornton R."/>
            <person name="Warren J."/>
            <person name="Weissenberger G."/>
            <person name="Zhang J."/>
            <person name="Zhang L."/>
            <person name="Zhou C."/>
            <person name="Zhu D."/>
            <person name="Muzny D."/>
            <person name="Worley K."/>
            <person name="Gibbs R."/>
        </authorList>
    </citation>
    <scope>NUCLEOTIDE SEQUENCE [LARGE SCALE GENOMIC DNA]</scope>
    <source>
        <strain evidence="9 10">DSM 16047</strain>
    </source>
</reference>
<dbReference type="InterPro" id="IPR003416">
    <property type="entry name" value="MgtC/SapB/SrpB/YhiD_fam"/>
</dbReference>
<dbReference type="eggNOG" id="COG1285">
    <property type="taxonomic scope" value="Bacteria"/>
</dbReference>
<evidence type="ECO:0000313" key="10">
    <source>
        <dbReference type="Proteomes" id="UP000005583"/>
    </source>
</evidence>
<comment type="similarity">
    <text evidence="2">Belongs to the MgtC/SapB family.</text>
</comment>
<dbReference type="Proteomes" id="UP000005583">
    <property type="component" value="Unassembled WGS sequence"/>
</dbReference>
<dbReference type="GO" id="GO:0005886">
    <property type="term" value="C:plasma membrane"/>
    <property type="evidence" value="ECO:0007669"/>
    <property type="project" value="UniProtKB-SubCell"/>
</dbReference>